<evidence type="ECO:0000313" key="2">
    <source>
        <dbReference type="Proteomes" id="UP000887159"/>
    </source>
</evidence>
<sequence length="103" mass="11227">MPEGIGRLEWWRGGGTRATDQMSVTSFSFSELATLTAVPLGLGSNPGEDMDVCKCIVPSRHEGTLNSRRAASPLMRLVEWEERWKAPDHPTGCSLSKLGVKPS</sequence>
<proteinExistence type="predicted"/>
<name>A0A8X6V1L3_TRICX</name>
<keyword evidence="2" id="KW-1185">Reference proteome</keyword>
<accession>A0A8X6V1L3</accession>
<dbReference type="AlphaFoldDB" id="A0A8X6V1L3"/>
<evidence type="ECO:0000313" key="1">
    <source>
        <dbReference type="EMBL" id="GFX91338.1"/>
    </source>
</evidence>
<gene>
    <name evidence="1" type="primary">NCL1_44964</name>
    <name evidence="1" type="ORF">TNCV_4144131</name>
</gene>
<organism evidence="1 2">
    <name type="scientific">Trichonephila clavipes</name>
    <name type="common">Golden silk orbweaver</name>
    <name type="synonym">Nephila clavipes</name>
    <dbReference type="NCBI Taxonomy" id="2585209"/>
    <lineage>
        <taxon>Eukaryota</taxon>
        <taxon>Metazoa</taxon>
        <taxon>Ecdysozoa</taxon>
        <taxon>Arthropoda</taxon>
        <taxon>Chelicerata</taxon>
        <taxon>Arachnida</taxon>
        <taxon>Araneae</taxon>
        <taxon>Araneomorphae</taxon>
        <taxon>Entelegynae</taxon>
        <taxon>Araneoidea</taxon>
        <taxon>Nephilidae</taxon>
        <taxon>Trichonephila</taxon>
    </lineage>
</organism>
<reference evidence="1" key="1">
    <citation type="submission" date="2020-08" db="EMBL/GenBank/DDBJ databases">
        <title>Multicomponent nature underlies the extraordinary mechanical properties of spider dragline silk.</title>
        <authorList>
            <person name="Kono N."/>
            <person name="Nakamura H."/>
            <person name="Mori M."/>
            <person name="Yoshida Y."/>
            <person name="Ohtoshi R."/>
            <person name="Malay A.D."/>
            <person name="Moran D.A.P."/>
            <person name="Tomita M."/>
            <person name="Numata K."/>
            <person name="Arakawa K."/>
        </authorList>
    </citation>
    <scope>NUCLEOTIDE SEQUENCE</scope>
</reference>
<dbReference type="Proteomes" id="UP000887159">
    <property type="component" value="Unassembled WGS sequence"/>
</dbReference>
<dbReference type="EMBL" id="BMAU01021124">
    <property type="protein sequence ID" value="GFX91338.1"/>
    <property type="molecule type" value="Genomic_DNA"/>
</dbReference>
<comment type="caution">
    <text evidence="1">The sequence shown here is derived from an EMBL/GenBank/DDBJ whole genome shotgun (WGS) entry which is preliminary data.</text>
</comment>
<protein>
    <submittedName>
        <fullName evidence="1">Uncharacterized protein</fullName>
    </submittedName>
</protein>